<reference evidence="2 3" key="1">
    <citation type="submission" date="2016-10" db="EMBL/GenBank/DDBJ databases">
        <authorList>
            <person name="de Groot N.N."/>
        </authorList>
    </citation>
    <scope>NUCLEOTIDE SEQUENCE [LARGE SCALE GENOMIC DNA]</scope>
    <source>
        <strain evidence="2 3">CGMCC 4.6533</strain>
    </source>
</reference>
<keyword evidence="3" id="KW-1185">Reference proteome</keyword>
<accession>A0A1G9IRG8</accession>
<name>A0A1G9IRG8_9ACTN</name>
<evidence type="ECO:0000256" key="1">
    <source>
        <dbReference type="SAM" id="Phobius"/>
    </source>
</evidence>
<keyword evidence="1" id="KW-0472">Membrane</keyword>
<dbReference type="InterPro" id="IPR028082">
    <property type="entry name" value="Peripla_BP_I"/>
</dbReference>
<dbReference type="STRING" id="633440.SAMN05421869_12422"/>
<dbReference type="EMBL" id="FNDJ01000024">
    <property type="protein sequence ID" value="SDL27583.1"/>
    <property type="molecule type" value="Genomic_DNA"/>
</dbReference>
<protein>
    <submittedName>
        <fullName evidence="2">ABC-type branched-chain amino acid transport system, substrate-binding protein</fullName>
    </submittedName>
</protein>
<sequence>MTPHRSSWPRHLWERLRHWWQTLGRLVRWGVAVGGALLVLAAVGIPSGLIVRNMLYCDPYDIRRVSVNVGEQEREECVGVSGTYAFEPRFAEIVKAMAAENAFATKGGPGSYYTIAFLGPLTQPEPRVVHQLEGAVAAQHRANHGPVVGQIPPIKLVLANTDSMESNWRRTTEDLLARVDSEDRLVAVAGLGRSTASTLESLKLLATKNLAMVGDAVTSDAIDRTRVPGFVRVNPRVSEQVSLLAKYVGSGGGKGWRTAALIHSAKPGDLYADSLAAEFKRHMKTQWDAGGNVDYPFGDPPGNQWRIIMSNLCARPPDVIFYAGRGSDLHTFVNSLRESGKCLGPVNIVTGSDVVRLRTEQFPEDTFESISLTYVPLAEPSLFKCEGNGPYQRLLEAYQELKFDEENLGTGWGIMAHDAVLAAAQAVRDVAGDSSKDEVTPGAVSGMLPLYALPNTAVSGASGSIMFDSRTGNRLGLALPVLRFRQGAAPEVLSDPRRAQEHPCHKRD</sequence>
<keyword evidence="1" id="KW-0812">Transmembrane</keyword>
<dbReference type="SUPFAM" id="SSF53822">
    <property type="entry name" value="Periplasmic binding protein-like I"/>
    <property type="match status" value="1"/>
</dbReference>
<dbReference type="Gene3D" id="3.40.50.2300">
    <property type="match status" value="2"/>
</dbReference>
<dbReference type="AlphaFoldDB" id="A0A1G9IRG8"/>
<dbReference type="RefSeq" id="WP_176993623.1">
    <property type="nucleotide sequence ID" value="NZ_FNDJ01000024.1"/>
</dbReference>
<dbReference type="Proteomes" id="UP000199202">
    <property type="component" value="Unassembled WGS sequence"/>
</dbReference>
<proteinExistence type="predicted"/>
<evidence type="ECO:0000313" key="3">
    <source>
        <dbReference type="Proteomes" id="UP000199202"/>
    </source>
</evidence>
<keyword evidence="1" id="KW-1133">Transmembrane helix</keyword>
<evidence type="ECO:0000313" key="2">
    <source>
        <dbReference type="EMBL" id="SDL27583.1"/>
    </source>
</evidence>
<feature type="transmembrane region" description="Helical" evidence="1">
    <location>
        <begin position="26"/>
        <end position="51"/>
    </location>
</feature>
<organism evidence="2 3">
    <name type="scientific">Nonomuraea jiangxiensis</name>
    <dbReference type="NCBI Taxonomy" id="633440"/>
    <lineage>
        <taxon>Bacteria</taxon>
        <taxon>Bacillati</taxon>
        <taxon>Actinomycetota</taxon>
        <taxon>Actinomycetes</taxon>
        <taxon>Streptosporangiales</taxon>
        <taxon>Streptosporangiaceae</taxon>
        <taxon>Nonomuraea</taxon>
    </lineage>
</organism>
<gene>
    <name evidence="2" type="ORF">SAMN05421869_12422</name>
</gene>